<dbReference type="PANTHER" id="PTHR43273">
    <property type="entry name" value="ANAEROBIC SULFATASE-MATURATING ENZYME HOMOLOG ASLB-RELATED"/>
    <property type="match status" value="1"/>
</dbReference>
<feature type="domain" description="Radical SAM core" evidence="7">
    <location>
        <begin position="1"/>
        <end position="242"/>
    </location>
</feature>
<proteinExistence type="inferred from homology"/>
<dbReference type="SFLD" id="SFLDG01386">
    <property type="entry name" value="main_SPASM_domain-containing"/>
    <property type="match status" value="1"/>
</dbReference>
<dbReference type="InterPro" id="IPR023867">
    <property type="entry name" value="Sulphatase_maturase_rSAM"/>
</dbReference>
<dbReference type="CDD" id="cd01335">
    <property type="entry name" value="Radical_SAM"/>
    <property type="match status" value="1"/>
</dbReference>
<comment type="caution">
    <text evidence="8">The sequence shown here is derived from an EMBL/GenBank/DDBJ whole genome shotgun (WGS) entry which is preliminary data.</text>
</comment>
<dbReference type="GO" id="GO:0051536">
    <property type="term" value="F:iron-sulfur cluster binding"/>
    <property type="evidence" value="ECO:0007669"/>
    <property type="project" value="UniProtKB-KW"/>
</dbReference>
<dbReference type="InterPro" id="IPR007197">
    <property type="entry name" value="rSAM"/>
</dbReference>
<gene>
    <name evidence="8" type="ORF">IAB07_05090</name>
</gene>
<reference evidence="8" key="2">
    <citation type="journal article" date="2021" name="PeerJ">
        <title>Extensive microbial diversity within the chicken gut microbiome revealed by metagenomics and culture.</title>
        <authorList>
            <person name="Gilroy R."/>
            <person name="Ravi A."/>
            <person name="Getino M."/>
            <person name="Pursley I."/>
            <person name="Horton D.L."/>
            <person name="Alikhan N.F."/>
            <person name="Baker D."/>
            <person name="Gharbi K."/>
            <person name="Hall N."/>
            <person name="Watson M."/>
            <person name="Adriaenssens E.M."/>
            <person name="Foster-Nyarko E."/>
            <person name="Jarju S."/>
            <person name="Secka A."/>
            <person name="Antonio M."/>
            <person name="Oren A."/>
            <person name="Chaudhuri R.R."/>
            <person name="La Ragione R."/>
            <person name="Hildebrand F."/>
            <person name="Pallen M.J."/>
        </authorList>
    </citation>
    <scope>NUCLEOTIDE SEQUENCE</scope>
    <source>
        <strain evidence="8">9366</strain>
    </source>
</reference>
<comment type="cofactor">
    <cofactor evidence="1">
        <name>[4Fe-4S] cluster</name>
        <dbReference type="ChEBI" id="CHEBI:49883"/>
    </cofactor>
</comment>
<keyword evidence="4" id="KW-0408">Iron</keyword>
<comment type="similarity">
    <text evidence="6">Belongs to the radical SAM superfamily. Anaerobic sulfatase-maturating enzyme family.</text>
</comment>
<dbReference type="GO" id="GO:0046872">
    <property type="term" value="F:metal ion binding"/>
    <property type="evidence" value="ECO:0007669"/>
    <property type="project" value="UniProtKB-KW"/>
</dbReference>
<sequence length="359" mass="40508">MKDVSIMLKPASSACNMRCKYCFYHDVASERDIASFGAMSEDVACAVIDSAFELADGGSVYFAFQGGEPLLRGKDFFRFFFDRVNNGKGKSAVSLSMQTNGTLIDEEWARLFKQNGVLVGLSLDGDRNDNSFRMYADFSPAFNDIMRAAELLEGAGVDFNILSVVTGRLADNIERVYAFFKKCGFKFLQFIPCLRPFAGAEGELYMTQAQYARFLITLFNLYVKDFMRGEYVSIRRFDNWVRLYLGERCEECGVGGFCSHQFVVEGNGNVYPCDFYCLDDLLLGNITQASFSEMARSKKAEDFIRSSLVMPQKCRTCPYFFLCRGGGCKRARSYDYCAAYRAFFSACLPLFALFKTPKA</sequence>
<evidence type="ECO:0000259" key="7">
    <source>
        <dbReference type="PROSITE" id="PS51918"/>
    </source>
</evidence>
<dbReference type="GO" id="GO:0016491">
    <property type="term" value="F:oxidoreductase activity"/>
    <property type="evidence" value="ECO:0007669"/>
    <property type="project" value="InterPro"/>
</dbReference>
<dbReference type="SUPFAM" id="SSF102114">
    <property type="entry name" value="Radical SAM enzymes"/>
    <property type="match status" value="1"/>
</dbReference>
<evidence type="ECO:0000256" key="1">
    <source>
        <dbReference type="ARBA" id="ARBA00001966"/>
    </source>
</evidence>
<dbReference type="Proteomes" id="UP000824145">
    <property type="component" value="Unassembled WGS sequence"/>
</dbReference>
<dbReference type="Pfam" id="PF04055">
    <property type="entry name" value="Radical_SAM"/>
    <property type="match status" value="1"/>
</dbReference>
<organism evidence="8 9">
    <name type="scientific">Candidatus Caccalectryoclostridium excrementigallinarum</name>
    <dbReference type="NCBI Taxonomy" id="2840710"/>
    <lineage>
        <taxon>Bacteria</taxon>
        <taxon>Bacillati</taxon>
        <taxon>Bacillota</taxon>
        <taxon>Clostridia</taxon>
        <taxon>Christensenellales</taxon>
        <taxon>Christensenellaceae</taxon>
        <taxon>Christensenellaceae incertae sedis</taxon>
        <taxon>Candidatus Caccalectryoclostridium</taxon>
    </lineage>
</organism>
<evidence type="ECO:0000256" key="4">
    <source>
        <dbReference type="ARBA" id="ARBA00023004"/>
    </source>
</evidence>
<name>A0A9D1MMZ7_9FIRM</name>
<dbReference type="AlphaFoldDB" id="A0A9D1MMZ7"/>
<evidence type="ECO:0000313" key="8">
    <source>
        <dbReference type="EMBL" id="HIU63120.1"/>
    </source>
</evidence>
<accession>A0A9D1MMZ7</accession>
<evidence type="ECO:0000256" key="3">
    <source>
        <dbReference type="ARBA" id="ARBA00022723"/>
    </source>
</evidence>
<dbReference type="SFLD" id="SFLDG01384">
    <property type="entry name" value="thioether_bond_formation_requi"/>
    <property type="match status" value="1"/>
</dbReference>
<dbReference type="PROSITE" id="PS51918">
    <property type="entry name" value="RADICAL_SAM"/>
    <property type="match status" value="1"/>
</dbReference>
<evidence type="ECO:0000256" key="2">
    <source>
        <dbReference type="ARBA" id="ARBA00022691"/>
    </source>
</evidence>
<reference evidence="8" key="1">
    <citation type="submission" date="2020-10" db="EMBL/GenBank/DDBJ databases">
        <authorList>
            <person name="Gilroy R."/>
        </authorList>
    </citation>
    <scope>NUCLEOTIDE SEQUENCE</scope>
    <source>
        <strain evidence="8">9366</strain>
    </source>
</reference>
<dbReference type="InterPro" id="IPR023885">
    <property type="entry name" value="4Fe4S-binding_SPASM_dom"/>
</dbReference>
<dbReference type="Gene3D" id="3.20.20.70">
    <property type="entry name" value="Aldolase class I"/>
    <property type="match status" value="1"/>
</dbReference>
<dbReference type="SFLD" id="SFLDG01067">
    <property type="entry name" value="SPASM/twitch_domain_containing"/>
    <property type="match status" value="1"/>
</dbReference>
<keyword evidence="3" id="KW-0479">Metal-binding</keyword>
<dbReference type="EMBL" id="DVNJ01000029">
    <property type="protein sequence ID" value="HIU63120.1"/>
    <property type="molecule type" value="Genomic_DNA"/>
</dbReference>
<dbReference type="SFLD" id="SFLDG01072">
    <property type="entry name" value="dehydrogenase_like"/>
    <property type="match status" value="1"/>
</dbReference>
<protein>
    <submittedName>
        <fullName evidence="8">SPASM domain-containing protein</fullName>
    </submittedName>
</protein>
<keyword evidence="5" id="KW-0411">Iron-sulfur</keyword>
<dbReference type="SFLD" id="SFLDS00029">
    <property type="entry name" value="Radical_SAM"/>
    <property type="match status" value="1"/>
</dbReference>
<evidence type="ECO:0000313" key="9">
    <source>
        <dbReference type="Proteomes" id="UP000824145"/>
    </source>
</evidence>
<dbReference type="InterPro" id="IPR058240">
    <property type="entry name" value="rSAM_sf"/>
</dbReference>
<keyword evidence="2" id="KW-0949">S-adenosyl-L-methionine</keyword>
<evidence type="ECO:0000256" key="5">
    <source>
        <dbReference type="ARBA" id="ARBA00023014"/>
    </source>
</evidence>
<evidence type="ECO:0000256" key="6">
    <source>
        <dbReference type="ARBA" id="ARBA00023601"/>
    </source>
</evidence>
<dbReference type="NCBIfam" id="TIGR04085">
    <property type="entry name" value="rSAM_more_4Fe4S"/>
    <property type="match status" value="1"/>
</dbReference>
<dbReference type="PANTHER" id="PTHR43273:SF3">
    <property type="entry name" value="ANAEROBIC SULFATASE-MATURATING ENZYME HOMOLOG ASLB-RELATED"/>
    <property type="match status" value="1"/>
</dbReference>
<dbReference type="InterPro" id="IPR013785">
    <property type="entry name" value="Aldolase_TIM"/>
</dbReference>
<dbReference type="Pfam" id="PF13186">
    <property type="entry name" value="SPASM"/>
    <property type="match status" value="1"/>
</dbReference>